<dbReference type="Gene3D" id="1.10.238.10">
    <property type="entry name" value="EF-hand"/>
    <property type="match status" value="3"/>
</dbReference>
<evidence type="ECO:0000313" key="7">
    <source>
        <dbReference type="EMBL" id="KAE9355036.1"/>
    </source>
</evidence>
<dbReference type="InterPro" id="IPR018247">
    <property type="entry name" value="EF_Hand_1_Ca_BS"/>
</dbReference>
<dbReference type="InterPro" id="IPR003439">
    <property type="entry name" value="ABC_transporter-like_ATP-bd"/>
</dbReference>
<feature type="domain" description="EF-hand" evidence="4">
    <location>
        <begin position="243"/>
        <end position="278"/>
    </location>
</feature>
<feature type="domain" description="EF-hand" evidence="4">
    <location>
        <begin position="124"/>
        <end position="159"/>
    </location>
</feature>
<keyword evidence="1" id="KW-0479">Metal-binding</keyword>
<dbReference type="Proteomes" id="UP000435112">
    <property type="component" value="Unassembled WGS sequence"/>
</dbReference>
<dbReference type="InterPro" id="IPR051581">
    <property type="entry name" value="Ca-bind"/>
</dbReference>
<dbReference type="Proteomes" id="UP000434957">
    <property type="component" value="Unassembled WGS sequence"/>
</dbReference>
<keyword evidence="3" id="KW-0106">Calcium</keyword>
<dbReference type="InterPro" id="IPR002048">
    <property type="entry name" value="EF_hand_dom"/>
</dbReference>
<dbReference type="GO" id="GO:0016887">
    <property type="term" value="F:ATP hydrolysis activity"/>
    <property type="evidence" value="ECO:0007669"/>
    <property type="project" value="InterPro"/>
</dbReference>
<evidence type="ECO:0000259" key="4">
    <source>
        <dbReference type="PROSITE" id="PS50222"/>
    </source>
</evidence>
<dbReference type="PROSITE" id="PS00018">
    <property type="entry name" value="EF_HAND_1"/>
    <property type="match status" value="3"/>
</dbReference>
<feature type="domain" description="EF-hand" evidence="4">
    <location>
        <begin position="28"/>
        <end position="63"/>
    </location>
</feature>
<gene>
    <name evidence="6" type="ORF">PR001_g2957</name>
    <name evidence="5" type="ORF">PR002_g12632</name>
    <name evidence="7" type="ORF">PR003_g3045</name>
</gene>
<keyword evidence="9" id="KW-1185">Reference proteome</keyword>
<reference evidence="7 9" key="1">
    <citation type="submission" date="2018-08" db="EMBL/GenBank/DDBJ databases">
        <title>Genomic investigation of the strawberry pathogen Phytophthora fragariae indicates pathogenicity is determined by transcriptional variation in three key races.</title>
        <authorList>
            <person name="Adams T.M."/>
            <person name="Armitage A.D."/>
            <person name="Sobczyk M.K."/>
            <person name="Bates H.J."/>
            <person name="Dunwell J.M."/>
            <person name="Nellist C.F."/>
            <person name="Harrison R.J."/>
        </authorList>
    </citation>
    <scope>NUCLEOTIDE SEQUENCE [LARGE SCALE GENOMIC DNA]</scope>
    <source>
        <strain evidence="6 8">SCRP249</strain>
        <strain evidence="5 10">SCRP324</strain>
        <strain evidence="7 9">SCRP333</strain>
    </source>
</reference>
<sequence length="471" mass="52630">MKDSKVDAMESKLREMFEVRSGYRDEHSQASMLAKHFRTFDRDGSGVLDFDEFARAMLSLNFVGVQAETEALFDRYDADLDGVLSYAEFARAVTRVSGRVSLTGRARSLLECVRESILEAGGKNGIRTLGVILRRMDQNGNGMIELEEFRDGIGRLGIIDVEPEELERTFRCFDRDQSGKITVDELMRGLRGSMPKRRILLVKKAFALLDTSGDGHATVDEVQRLYDASQHPEVLAGRMKPRDAMLEMMSVFEQSDSRGDGVITWHEFLEYYKDLSAGIAHDDEFELMVRNAWHLSGGVGWSANSSCRRVLATFRDGSQRVLEIENDLGITATDTRRMMEKLAAQGYRDIIFLAPSSEVFVRIDSSMGIDAVLEWQHLSLKVDATSTKDESGPKEKTILDARSGGLVVLMGPSGAGKTSLLDCLAGRNRRATGRVTVNGTPLDDSMKALMAYVVEDDLFYETLTVREHLIF</sequence>
<evidence type="ECO:0000256" key="2">
    <source>
        <dbReference type="ARBA" id="ARBA00022737"/>
    </source>
</evidence>
<evidence type="ECO:0000256" key="3">
    <source>
        <dbReference type="ARBA" id="ARBA00022837"/>
    </source>
</evidence>
<feature type="domain" description="EF-hand" evidence="4">
    <location>
        <begin position="197"/>
        <end position="232"/>
    </location>
</feature>
<dbReference type="OrthoDB" id="444540at2759"/>
<dbReference type="InterPro" id="IPR027417">
    <property type="entry name" value="P-loop_NTPase"/>
</dbReference>
<evidence type="ECO:0000256" key="1">
    <source>
        <dbReference type="ARBA" id="ARBA00022723"/>
    </source>
</evidence>
<dbReference type="CDD" id="cd00051">
    <property type="entry name" value="EFh"/>
    <property type="match status" value="3"/>
</dbReference>
<evidence type="ECO:0000313" key="5">
    <source>
        <dbReference type="EMBL" id="KAE9020024.1"/>
    </source>
</evidence>
<dbReference type="InterPro" id="IPR011992">
    <property type="entry name" value="EF-hand-dom_pair"/>
</dbReference>
<dbReference type="AlphaFoldDB" id="A0A6A4FZQ1"/>
<dbReference type="SUPFAM" id="SSF52540">
    <property type="entry name" value="P-loop containing nucleoside triphosphate hydrolases"/>
    <property type="match status" value="1"/>
</dbReference>
<dbReference type="EMBL" id="QXFT01000102">
    <property type="protein sequence ID" value="KAE9355036.1"/>
    <property type="molecule type" value="Genomic_DNA"/>
</dbReference>
<evidence type="ECO:0000313" key="10">
    <source>
        <dbReference type="Proteomes" id="UP000435112"/>
    </source>
</evidence>
<evidence type="ECO:0000313" key="9">
    <source>
        <dbReference type="Proteomes" id="UP000434957"/>
    </source>
</evidence>
<keyword evidence="2" id="KW-0677">Repeat</keyword>
<dbReference type="PROSITE" id="PS50222">
    <property type="entry name" value="EF_HAND_2"/>
    <property type="match status" value="6"/>
</dbReference>
<dbReference type="PANTHER" id="PTHR34524:SF6">
    <property type="entry name" value="CALCYPHOSINE LIKE"/>
    <property type="match status" value="1"/>
</dbReference>
<dbReference type="Pfam" id="PF13499">
    <property type="entry name" value="EF-hand_7"/>
    <property type="match status" value="3"/>
</dbReference>
<protein>
    <recommendedName>
        <fullName evidence="4">EF-hand domain-containing protein</fullName>
    </recommendedName>
</protein>
<dbReference type="GO" id="GO:0005524">
    <property type="term" value="F:ATP binding"/>
    <property type="evidence" value="ECO:0007669"/>
    <property type="project" value="InterPro"/>
</dbReference>
<dbReference type="GO" id="GO:0005509">
    <property type="term" value="F:calcium ion binding"/>
    <property type="evidence" value="ECO:0007669"/>
    <property type="project" value="InterPro"/>
</dbReference>
<feature type="domain" description="EF-hand" evidence="4">
    <location>
        <begin position="161"/>
        <end position="196"/>
    </location>
</feature>
<dbReference type="EMBL" id="QXFV01000107">
    <property type="protein sequence ID" value="KAE9049809.1"/>
    <property type="molecule type" value="Genomic_DNA"/>
</dbReference>
<dbReference type="EMBL" id="QXFU01000804">
    <property type="protein sequence ID" value="KAE9020024.1"/>
    <property type="molecule type" value="Genomic_DNA"/>
</dbReference>
<feature type="domain" description="EF-hand" evidence="4">
    <location>
        <begin position="64"/>
        <end position="99"/>
    </location>
</feature>
<accession>A0A6A4FZQ1</accession>
<organism evidence="7 9">
    <name type="scientific">Phytophthora rubi</name>
    <dbReference type="NCBI Taxonomy" id="129364"/>
    <lineage>
        <taxon>Eukaryota</taxon>
        <taxon>Sar</taxon>
        <taxon>Stramenopiles</taxon>
        <taxon>Oomycota</taxon>
        <taxon>Peronosporomycetes</taxon>
        <taxon>Peronosporales</taxon>
        <taxon>Peronosporaceae</taxon>
        <taxon>Phytophthora</taxon>
    </lineage>
</organism>
<proteinExistence type="predicted"/>
<dbReference type="Proteomes" id="UP000429607">
    <property type="component" value="Unassembled WGS sequence"/>
</dbReference>
<name>A0A6A4FZQ1_9STRA</name>
<evidence type="ECO:0000313" key="6">
    <source>
        <dbReference type="EMBL" id="KAE9049809.1"/>
    </source>
</evidence>
<dbReference type="Gene3D" id="3.40.50.300">
    <property type="entry name" value="P-loop containing nucleotide triphosphate hydrolases"/>
    <property type="match status" value="1"/>
</dbReference>
<dbReference type="SUPFAM" id="SSF47473">
    <property type="entry name" value="EF-hand"/>
    <property type="match status" value="2"/>
</dbReference>
<dbReference type="SMART" id="SM00054">
    <property type="entry name" value="EFh"/>
    <property type="match status" value="6"/>
</dbReference>
<dbReference type="Pfam" id="PF00005">
    <property type="entry name" value="ABC_tran"/>
    <property type="match status" value="1"/>
</dbReference>
<comment type="caution">
    <text evidence="7">The sequence shown here is derived from an EMBL/GenBank/DDBJ whole genome shotgun (WGS) entry which is preliminary data.</text>
</comment>
<evidence type="ECO:0000313" key="8">
    <source>
        <dbReference type="Proteomes" id="UP000429607"/>
    </source>
</evidence>
<dbReference type="PANTHER" id="PTHR34524">
    <property type="entry name" value="CALCYPHOSIN"/>
    <property type="match status" value="1"/>
</dbReference>